<accession>A0A397VWW0</accession>
<dbReference type="EMBL" id="QKWP01000141">
    <property type="protein sequence ID" value="RIB26262.1"/>
    <property type="molecule type" value="Genomic_DNA"/>
</dbReference>
<reference evidence="1 2" key="1">
    <citation type="submission" date="2018-06" db="EMBL/GenBank/DDBJ databases">
        <title>Comparative genomics reveals the genomic features of Rhizophagus irregularis, R. cerebriforme, R. diaphanum and Gigaspora rosea, and their symbiotic lifestyle signature.</title>
        <authorList>
            <person name="Morin E."/>
            <person name="San Clemente H."/>
            <person name="Chen E.C.H."/>
            <person name="De La Providencia I."/>
            <person name="Hainaut M."/>
            <person name="Kuo A."/>
            <person name="Kohler A."/>
            <person name="Murat C."/>
            <person name="Tang N."/>
            <person name="Roy S."/>
            <person name="Loubradou J."/>
            <person name="Henrissat B."/>
            <person name="Grigoriev I.V."/>
            <person name="Corradi N."/>
            <person name="Roux C."/>
            <person name="Martin F.M."/>
        </authorList>
    </citation>
    <scope>NUCLEOTIDE SEQUENCE [LARGE SCALE GENOMIC DNA]</scope>
    <source>
        <strain evidence="1 2">DAOM 194757</strain>
    </source>
</reference>
<dbReference type="Proteomes" id="UP000266673">
    <property type="component" value="Unassembled WGS sequence"/>
</dbReference>
<protein>
    <submittedName>
        <fullName evidence="1">Uncharacterized protein</fullName>
    </submittedName>
</protein>
<evidence type="ECO:0000313" key="1">
    <source>
        <dbReference type="EMBL" id="RIB26262.1"/>
    </source>
</evidence>
<organism evidence="1 2">
    <name type="scientific">Gigaspora rosea</name>
    <dbReference type="NCBI Taxonomy" id="44941"/>
    <lineage>
        <taxon>Eukaryota</taxon>
        <taxon>Fungi</taxon>
        <taxon>Fungi incertae sedis</taxon>
        <taxon>Mucoromycota</taxon>
        <taxon>Glomeromycotina</taxon>
        <taxon>Glomeromycetes</taxon>
        <taxon>Diversisporales</taxon>
        <taxon>Gigasporaceae</taxon>
        <taxon>Gigaspora</taxon>
    </lineage>
</organism>
<dbReference type="AlphaFoldDB" id="A0A397VWW0"/>
<evidence type="ECO:0000313" key="2">
    <source>
        <dbReference type="Proteomes" id="UP000266673"/>
    </source>
</evidence>
<gene>
    <name evidence="1" type="ORF">C2G38_2163726</name>
</gene>
<name>A0A397VWW0_9GLOM</name>
<proteinExistence type="predicted"/>
<sequence length="89" mass="10646">MDYRNTVLDYINLNLINLVDTDSRFEQFHKNFNEEIISQYSFKKIDSLQPWVKEYCQEGGSVPSSNSLQRRYLPIVYQNKISQPKKSFF</sequence>
<comment type="caution">
    <text evidence="1">The sequence shown here is derived from an EMBL/GenBank/DDBJ whole genome shotgun (WGS) entry which is preliminary data.</text>
</comment>
<keyword evidence="2" id="KW-1185">Reference proteome</keyword>
<dbReference type="OrthoDB" id="2349701at2759"/>